<reference evidence="2" key="1">
    <citation type="submission" date="2021-06" db="EMBL/GenBank/DDBJ databases">
        <title>Comparative genomics, transcriptomics and evolutionary studies reveal genomic signatures of adaptation to plant cell wall in hemibiotrophic fungi.</title>
        <authorList>
            <consortium name="DOE Joint Genome Institute"/>
            <person name="Baroncelli R."/>
            <person name="Diaz J.F."/>
            <person name="Benocci T."/>
            <person name="Peng M."/>
            <person name="Battaglia E."/>
            <person name="Haridas S."/>
            <person name="Andreopoulos W."/>
            <person name="Labutti K."/>
            <person name="Pangilinan J."/>
            <person name="Floch G.L."/>
            <person name="Makela M.R."/>
            <person name="Henrissat B."/>
            <person name="Grigoriev I.V."/>
            <person name="Crouch J.A."/>
            <person name="De Vries R.P."/>
            <person name="Sukno S.A."/>
            <person name="Thon M.R."/>
        </authorList>
    </citation>
    <scope>NUCLEOTIDE SEQUENCE</scope>
    <source>
        <strain evidence="2">CBS 125086</strain>
    </source>
</reference>
<name>A0AAD8PNT3_9PEZI</name>
<dbReference type="GeneID" id="85443266"/>
<accession>A0AAD8PNT3</accession>
<dbReference type="AlphaFoldDB" id="A0AAD8PNT3"/>
<feature type="compositionally biased region" description="Low complexity" evidence="1">
    <location>
        <begin position="138"/>
        <end position="150"/>
    </location>
</feature>
<gene>
    <name evidence="2" type="ORF">LY79DRAFT_569091</name>
</gene>
<evidence type="ECO:0000313" key="3">
    <source>
        <dbReference type="Proteomes" id="UP001230504"/>
    </source>
</evidence>
<evidence type="ECO:0000256" key="1">
    <source>
        <dbReference type="SAM" id="MobiDB-lite"/>
    </source>
</evidence>
<evidence type="ECO:0000313" key="2">
    <source>
        <dbReference type="EMBL" id="KAK1573198.1"/>
    </source>
</evidence>
<dbReference type="EMBL" id="JAHLJV010000097">
    <property type="protein sequence ID" value="KAK1573198.1"/>
    <property type="molecule type" value="Genomic_DNA"/>
</dbReference>
<dbReference type="RefSeq" id="XP_060408855.1">
    <property type="nucleotide sequence ID" value="XM_060559026.1"/>
</dbReference>
<proteinExistence type="predicted"/>
<feature type="region of interest" description="Disordered" evidence="1">
    <location>
        <begin position="137"/>
        <end position="159"/>
    </location>
</feature>
<organism evidence="2 3">
    <name type="scientific">Colletotrichum navitas</name>
    <dbReference type="NCBI Taxonomy" id="681940"/>
    <lineage>
        <taxon>Eukaryota</taxon>
        <taxon>Fungi</taxon>
        <taxon>Dikarya</taxon>
        <taxon>Ascomycota</taxon>
        <taxon>Pezizomycotina</taxon>
        <taxon>Sordariomycetes</taxon>
        <taxon>Hypocreomycetidae</taxon>
        <taxon>Glomerellales</taxon>
        <taxon>Glomerellaceae</taxon>
        <taxon>Colletotrichum</taxon>
        <taxon>Colletotrichum graminicola species complex</taxon>
    </lineage>
</organism>
<protein>
    <submittedName>
        <fullName evidence="2">Uncharacterized protein</fullName>
    </submittedName>
</protein>
<keyword evidence="3" id="KW-1185">Reference proteome</keyword>
<sequence>MQTAPHSLARDVRSLGWRLLRRGQGLFQNHGQMVINASRGPVPEAGSSGAATVHQAEEVCRCEGQTERNVKDDKGTRTERHDTRLEHGRYAGGGIKHVKPFEISIANHSRRDGNIPFGRTRRLASTVVYPLMTLVGKSRSTTGQARSSAASGGGGSPST</sequence>
<dbReference type="Proteomes" id="UP001230504">
    <property type="component" value="Unassembled WGS sequence"/>
</dbReference>
<comment type="caution">
    <text evidence="2">The sequence shown here is derived from an EMBL/GenBank/DDBJ whole genome shotgun (WGS) entry which is preliminary data.</text>
</comment>